<sequence length="67" mass="7669">MSDINARLWQVIRLDENGHRYRIGHCTTRADAQRLMGRLELGTPTRPVDAGHYLVERVEEGTDAPRP</sequence>
<evidence type="ECO:0000313" key="2">
    <source>
        <dbReference type="Proteomes" id="UP000746503"/>
    </source>
</evidence>
<protein>
    <submittedName>
        <fullName evidence="1">SPOR domain-containing protein</fullName>
    </submittedName>
</protein>
<name>A0ABX1ANE2_9ACTN</name>
<accession>A0ABX1ANE2</accession>
<dbReference type="Proteomes" id="UP000746503">
    <property type="component" value="Unassembled WGS sequence"/>
</dbReference>
<dbReference type="EMBL" id="JAAVJB010000093">
    <property type="protein sequence ID" value="NJP67196.1"/>
    <property type="molecule type" value="Genomic_DNA"/>
</dbReference>
<reference evidence="1 2" key="1">
    <citation type="submission" date="2020-03" db="EMBL/GenBank/DDBJ databases">
        <title>Draft genome of Streptomyces sp. ventii, isolated from the Axial Seamount in the Pacific Ocean, and resequencing of the two type strains Streptomyces lonarensis strain NCL 716 and Streptomyces bohaiensis strain 11A07.</title>
        <authorList>
            <person name="Loughran R.M."/>
            <person name="Pfannmuller K.M."/>
            <person name="Wasson B.J."/>
            <person name="Deadmond M.C."/>
            <person name="Paddock B.E."/>
            <person name="Koyack M.J."/>
            <person name="Gallegos D.A."/>
            <person name="Mitchell E.A."/>
            <person name="Ushijima B."/>
            <person name="Saw J.H."/>
            <person name="Mcphail K.L."/>
            <person name="Videau P."/>
        </authorList>
    </citation>
    <scope>NUCLEOTIDE SEQUENCE [LARGE SCALE GENOMIC DNA]</scope>
    <source>
        <strain evidence="2">5675061</strain>
    </source>
</reference>
<gene>
    <name evidence="1" type="ORF">HCJ92_13030</name>
</gene>
<proteinExistence type="predicted"/>
<dbReference type="RefSeq" id="WP_167933729.1">
    <property type="nucleotide sequence ID" value="NZ_JAAVJB010000093.1"/>
</dbReference>
<keyword evidence="2" id="KW-1185">Reference proteome</keyword>
<organism evidence="1 2">
    <name type="scientific">Streptomyces spiramenti</name>
    <dbReference type="NCBI Taxonomy" id="2720606"/>
    <lineage>
        <taxon>Bacteria</taxon>
        <taxon>Bacillati</taxon>
        <taxon>Actinomycetota</taxon>
        <taxon>Actinomycetes</taxon>
        <taxon>Kitasatosporales</taxon>
        <taxon>Streptomycetaceae</taxon>
        <taxon>Streptomyces</taxon>
    </lineage>
</organism>
<comment type="caution">
    <text evidence="1">The sequence shown here is derived from an EMBL/GenBank/DDBJ whole genome shotgun (WGS) entry which is preliminary data.</text>
</comment>
<evidence type="ECO:0000313" key="1">
    <source>
        <dbReference type="EMBL" id="NJP67196.1"/>
    </source>
</evidence>